<keyword evidence="2" id="KW-0732">Signal</keyword>
<protein>
    <recommendedName>
        <fullName evidence="5">ATP-dependent RNA helicase</fullName>
    </recommendedName>
</protein>
<feature type="region of interest" description="Disordered" evidence="1">
    <location>
        <begin position="19"/>
        <end position="64"/>
    </location>
</feature>
<name>A0A2T5FXJ3_9SPHN</name>
<gene>
    <name evidence="3" type="ORF">CLG96_10405</name>
</gene>
<comment type="caution">
    <text evidence="3">The sequence shown here is derived from an EMBL/GenBank/DDBJ whole genome shotgun (WGS) entry which is preliminary data.</text>
</comment>
<evidence type="ECO:0000256" key="1">
    <source>
        <dbReference type="SAM" id="MobiDB-lite"/>
    </source>
</evidence>
<dbReference type="InterPro" id="IPR024572">
    <property type="entry name" value="RcnB"/>
</dbReference>
<proteinExistence type="predicted"/>
<dbReference type="AlphaFoldDB" id="A0A2T5FXJ3"/>
<dbReference type="Proteomes" id="UP000244162">
    <property type="component" value="Unassembled WGS sequence"/>
</dbReference>
<accession>A0A2T5FXJ3</accession>
<evidence type="ECO:0000256" key="2">
    <source>
        <dbReference type="SAM" id="SignalP"/>
    </source>
</evidence>
<sequence>MVRTLTALLLAATAAIPTVASAQTPSPRPEHDRRDRDWREEQRDDRRDWNEDRGQERRDWREDRHDERGDWQENQRDWEDDRREDRQDWRDDRREGRDWRDDRRWDRDWRNDRRYDWQRWRERNRPLYRAPRYYPPRGYDHGYRRWVPGHRIPRYYYGRPYWIVDPWQYRLPPAYGRYRWVRYHDDVMLVDITDGIIRDIIHSFFW</sequence>
<keyword evidence="4" id="KW-1185">Reference proteome</keyword>
<feature type="signal peptide" evidence="2">
    <location>
        <begin position="1"/>
        <end position="22"/>
    </location>
</feature>
<dbReference type="OrthoDB" id="7205329at2"/>
<evidence type="ECO:0008006" key="5">
    <source>
        <dbReference type="Google" id="ProtNLM"/>
    </source>
</evidence>
<feature type="compositionally biased region" description="Basic and acidic residues" evidence="1">
    <location>
        <begin position="28"/>
        <end position="64"/>
    </location>
</feature>
<reference evidence="3 4" key="1">
    <citation type="submission" date="2017-09" db="EMBL/GenBank/DDBJ databases">
        <title>Sphingomonas panjinensis sp.nov., isolated from oil-contaminated soil.</title>
        <authorList>
            <person name="Wang L."/>
            <person name="Chen L."/>
        </authorList>
    </citation>
    <scope>NUCLEOTIDE SEQUENCE [LARGE SCALE GENOMIC DNA]</scope>
    <source>
        <strain evidence="3 4">FW-11</strain>
    </source>
</reference>
<dbReference type="Gene3D" id="3.10.450.160">
    <property type="entry name" value="inner membrane protein cigr"/>
    <property type="match status" value="1"/>
</dbReference>
<dbReference type="RefSeq" id="WP_107967828.1">
    <property type="nucleotide sequence ID" value="NZ_NWBU01000009.1"/>
</dbReference>
<evidence type="ECO:0000313" key="3">
    <source>
        <dbReference type="EMBL" id="PTQ10804.1"/>
    </source>
</evidence>
<dbReference type="Pfam" id="PF11776">
    <property type="entry name" value="RcnB"/>
    <property type="match status" value="1"/>
</dbReference>
<feature type="chain" id="PRO_5015612685" description="ATP-dependent RNA helicase" evidence="2">
    <location>
        <begin position="23"/>
        <end position="206"/>
    </location>
</feature>
<evidence type="ECO:0000313" key="4">
    <source>
        <dbReference type="Proteomes" id="UP000244162"/>
    </source>
</evidence>
<organism evidence="3 4">
    <name type="scientific">Sphingomonas oleivorans</name>
    <dbReference type="NCBI Taxonomy" id="1735121"/>
    <lineage>
        <taxon>Bacteria</taxon>
        <taxon>Pseudomonadati</taxon>
        <taxon>Pseudomonadota</taxon>
        <taxon>Alphaproteobacteria</taxon>
        <taxon>Sphingomonadales</taxon>
        <taxon>Sphingomonadaceae</taxon>
        <taxon>Sphingomonas</taxon>
    </lineage>
</organism>
<dbReference type="EMBL" id="NWBU01000009">
    <property type="protein sequence ID" value="PTQ10804.1"/>
    <property type="molecule type" value="Genomic_DNA"/>
</dbReference>